<sequence length="230" mass="26225">MVESREAGGRTVKSEATRTLIVETALRLFQEHGYAKTTMRAIAREAGVSVGNAYYYFSSKEQLVQGFYDRITELHEQACAEVLRTEREFATRLRAVMHGWIDVAAPYHEFGKQFFVNAVDPESPLSPFSAESSPARESQIALHRRVLDGSTVKVDTELRPELPELLWLYEMGVVLFWVHDRSPQCRKTRLLVDRTVPLINRVVGLSRLRLLRPVTREIVQLVGELSRPDA</sequence>
<dbReference type="EMBL" id="MSIE01000075">
    <property type="protein sequence ID" value="OLF10434.1"/>
    <property type="molecule type" value="Genomic_DNA"/>
</dbReference>
<comment type="caution">
    <text evidence="4">The sequence shown here is derived from an EMBL/GenBank/DDBJ whole genome shotgun (WGS) entry which is preliminary data.</text>
</comment>
<dbReference type="InterPro" id="IPR041673">
    <property type="entry name" value="TetR_C_23"/>
</dbReference>
<feature type="DNA-binding region" description="H-T-H motif" evidence="2">
    <location>
        <begin position="38"/>
        <end position="57"/>
    </location>
</feature>
<proteinExistence type="predicted"/>
<dbReference type="Pfam" id="PF00440">
    <property type="entry name" value="TetR_N"/>
    <property type="match status" value="1"/>
</dbReference>
<dbReference type="PROSITE" id="PS50977">
    <property type="entry name" value="HTH_TETR_2"/>
    <property type="match status" value="1"/>
</dbReference>
<dbReference type="GO" id="GO:0003700">
    <property type="term" value="F:DNA-binding transcription factor activity"/>
    <property type="evidence" value="ECO:0007669"/>
    <property type="project" value="TreeGrafter"/>
</dbReference>
<keyword evidence="5" id="KW-1185">Reference proteome</keyword>
<dbReference type="PRINTS" id="PR00455">
    <property type="entry name" value="HTHTETR"/>
</dbReference>
<dbReference type="InterPro" id="IPR050109">
    <property type="entry name" value="HTH-type_TetR-like_transc_reg"/>
</dbReference>
<evidence type="ECO:0000313" key="5">
    <source>
        <dbReference type="Proteomes" id="UP000185596"/>
    </source>
</evidence>
<keyword evidence="1 2" id="KW-0238">DNA-binding</keyword>
<dbReference type="InterPro" id="IPR009057">
    <property type="entry name" value="Homeodomain-like_sf"/>
</dbReference>
<dbReference type="RefSeq" id="WP_075129464.1">
    <property type="nucleotide sequence ID" value="NZ_MSIE01000075.1"/>
</dbReference>
<dbReference type="PANTHER" id="PTHR30055">
    <property type="entry name" value="HTH-TYPE TRANSCRIPTIONAL REGULATOR RUTR"/>
    <property type="match status" value="1"/>
</dbReference>
<dbReference type="InterPro" id="IPR036271">
    <property type="entry name" value="Tet_transcr_reg_TetR-rel_C_sf"/>
</dbReference>
<dbReference type="Proteomes" id="UP000185596">
    <property type="component" value="Unassembled WGS sequence"/>
</dbReference>
<name>A0A1Q8C7T8_9PSEU</name>
<dbReference type="Pfam" id="PF17931">
    <property type="entry name" value="TetR_C_23"/>
    <property type="match status" value="1"/>
</dbReference>
<dbReference type="PROSITE" id="PS01081">
    <property type="entry name" value="HTH_TETR_1"/>
    <property type="match status" value="1"/>
</dbReference>
<organism evidence="4 5">
    <name type="scientific">Actinophytocola xanthii</name>
    <dbReference type="NCBI Taxonomy" id="1912961"/>
    <lineage>
        <taxon>Bacteria</taxon>
        <taxon>Bacillati</taxon>
        <taxon>Actinomycetota</taxon>
        <taxon>Actinomycetes</taxon>
        <taxon>Pseudonocardiales</taxon>
        <taxon>Pseudonocardiaceae</taxon>
    </lineage>
</organism>
<dbReference type="AlphaFoldDB" id="A0A1Q8C7T8"/>
<accession>A0A1Q8C7T8</accession>
<dbReference type="SUPFAM" id="SSF48498">
    <property type="entry name" value="Tetracyclin repressor-like, C-terminal domain"/>
    <property type="match status" value="1"/>
</dbReference>
<dbReference type="STRING" id="1912961.BU204_31575"/>
<evidence type="ECO:0000313" key="4">
    <source>
        <dbReference type="EMBL" id="OLF10434.1"/>
    </source>
</evidence>
<evidence type="ECO:0000256" key="2">
    <source>
        <dbReference type="PROSITE-ProRule" id="PRU00335"/>
    </source>
</evidence>
<dbReference type="InterPro" id="IPR023772">
    <property type="entry name" value="DNA-bd_HTH_TetR-type_CS"/>
</dbReference>
<dbReference type="GO" id="GO:0000976">
    <property type="term" value="F:transcription cis-regulatory region binding"/>
    <property type="evidence" value="ECO:0007669"/>
    <property type="project" value="TreeGrafter"/>
</dbReference>
<evidence type="ECO:0000256" key="1">
    <source>
        <dbReference type="ARBA" id="ARBA00023125"/>
    </source>
</evidence>
<dbReference type="Gene3D" id="1.10.357.10">
    <property type="entry name" value="Tetracycline Repressor, domain 2"/>
    <property type="match status" value="1"/>
</dbReference>
<evidence type="ECO:0000259" key="3">
    <source>
        <dbReference type="PROSITE" id="PS50977"/>
    </source>
</evidence>
<dbReference type="SUPFAM" id="SSF46689">
    <property type="entry name" value="Homeodomain-like"/>
    <property type="match status" value="1"/>
</dbReference>
<dbReference type="InterPro" id="IPR001647">
    <property type="entry name" value="HTH_TetR"/>
</dbReference>
<reference evidence="4" key="1">
    <citation type="submission" date="2016-12" db="EMBL/GenBank/DDBJ databases">
        <title>The draft genome sequence of Actinophytocola sp. 11-183.</title>
        <authorList>
            <person name="Wang W."/>
            <person name="Yuan L."/>
        </authorList>
    </citation>
    <scope>NUCLEOTIDE SEQUENCE [LARGE SCALE GENOMIC DNA]</scope>
    <source>
        <strain evidence="4">11-183</strain>
    </source>
</reference>
<feature type="domain" description="HTH tetR-type" evidence="3">
    <location>
        <begin position="15"/>
        <end position="75"/>
    </location>
</feature>
<gene>
    <name evidence="4" type="ORF">BU204_31575</name>
</gene>
<protein>
    <submittedName>
        <fullName evidence="4">TetR family transcriptional regulator</fullName>
    </submittedName>
</protein>
<dbReference type="PANTHER" id="PTHR30055:SF146">
    <property type="entry name" value="HTH-TYPE TRANSCRIPTIONAL DUAL REGULATOR CECR"/>
    <property type="match status" value="1"/>
</dbReference>